<protein>
    <submittedName>
        <fullName evidence="2">Uncharacterized protein</fullName>
    </submittedName>
</protein>
<feature type="transmembrane region" description="Helical" evidence="1">
    <location>
        <begin position="20"/>
        <end position="38"/>
    </location>
</feature>
<dbReference type="RefSeq" id="WP_152888114.1">
    <property type="nucleotide sequence ID" value="NZ_WHJC01000032.1"/>
</dbReference>
<proteinExistence type="predicted"/>
<reference evidence="2 3" key="1">
    <citation type="submission" date="2019-10" db="EMBL/GenBank/DDBJ databases">
        <title>The Genome Sequence of Clostridium tarantellae Isolated from Fish Brain.</title>
        <authorList>
            <person name="Bano L."/>
            <person name="Kiel M."/>
            <person name="Sales G."/>
            <person name="Doxey A.C."/>
            <person name="Mansfield M.J."/>
            <person name="Schiavone M."/>
            <person name="Rossetto O."/>
            <person name="Pirazzini M."/>
            <person name="Dobrindt U."/>
            <person name="Montecucco C."/>
        </authorList>
    </citation>
    <scope>NUCLEOTIDE SEQUENCE [LARGE SCALE GENOMIC DNA]</scope>
    <source>
        <strain evidence="2 3">DSM 3997</strain>
    </source>
</reference>
<dbReference type="Proteomes" id="UP000430345">
    <property type="component" value="Unassembled WGS sequence"/>
</dbReference>
<sequence>MTNKIKSKEKKKWSKKKKLIVTISVIAVIVGWVIIKNVQARKEQQKIDSIQVTSVESMTPVQKESYDLTNKFGEFYFLDKNITSDKVTNLREIFTPEVQKELKINDENITTYVDNRKKINDEIKFIESINPKILTSNDNTVVLLVDLIADVVSSEKRTPGKYDANVLIAVENGKIAAFQLKSIKKIN</sequence>
<name>A0A6I1MJ84_9CLOT</name>
<evidence type="ECO:0000313" key="3">
    <source>
        <dbReference type="Proteomes" id="UP000430345"/>
    </source>
</evidence>
<keyword evidence="1" id="KW-0472">Membrane</keyword>
<organism evidence="2 3">
    <name type="scientific">Clostridium tarantellae</name>
    <dbReference type="NCBI Taxonomy" id="39493"/>
    <lineage>
        <taxon>Bacteria</taxon>
        <taxon>Bacillati</taxon>
        <taxon>Bacillota</taxon>
        <taxon>Clostridia</taxon>
        <taxon>Eubacteriales</taxon>
        <taxon>Clostridiaceae</taxon>
        <taxon>Clostridium</taxon>
    </lineage>
</organism>
<accession>A0A6I1MJ84</accession>
<keyword evidence="1" id="KW-1133">Transmembrane helix</keyword>
<comment type="caution">
    <text evidence="2">The sequence shown here is derived from an EMBL/GenBank/DDBJ whole genome shotgun (WGS) entry which is preliminary data.</text>
</comment>
<evidence type="ECO:0000313" key="2">
    <source>
        <dbReference type="EMBL" id="MPQ42994.1"/>
    </source>
</evidence>
<dbReference type="AlphaFoldDB" id="A0A6I1MJ84"/>
<keyword evidence="3" id="KW-1185">Reference proteome</keyword>
<gene>
    <name evidence="2" type="ORF">GBZ86_04380</name>
</gene>
<dbReference type="EMBL" id="WHJC01000032">
    <property type="protein sequence ID" value="MPQ42994.1"/>
    <property type="molecule type" value="Genomic_DNA"/>
</dbReference>
<evidence type="ECO:0000256" key="1">
    <source>
        <dbReference type="SAM" id="Phobius"/>
    </source>
</evidence>
<keyword evidence="1" id="KW-0812">Transmembrane</keyword>